<evidence type="ECO:0000313" key="2">
    <source>
        <dbReference type="EMBL" id="KNB50218.1"/>
    </source>
</evidence>
<sequence>MSAEAPPLTALLPDERPAPRSPFLAVRLRRLTGVDEELLSRAPQERARYTWYGAIVLNTALLGGASMGLAFATVRNGLPLPVVVTVAVVWFWVILSLDGWLVSGTHGFLARGRLKSLLPRLALSLLAGVVIAEPLLFQVFDSEIHQRIAAGNTEKTDAYRGMLVSCNPPDGRDTTSRAECGGYQLKVPGSPAEVRRAIEENAARTAALRSQVDGIDKTLAAKQDAERRECDDPAKWIYGADGRHSVGETCLRARAENDDYRTTSHIKKYEAELAALTERSRTLAAQETTAGDTYRPALQKAIDDKTRDHARHLDDTGMLTRANALAEVAWSDWYAGFLALVLHLLLLAVDALPVLVKLMSPATAYDRLLTARLDATRRLHAADLRLHHACTDATREATLQETTHHTTAHLSRLTHHLSLEQSARTAELRATLEARASRIVADRQG</sequence>
<gene>
    <name evidence="2" type="ORF">AC230_26445</name>
</gene>
<keyword evidence="1" id="KW-0812">Transmembrane</keyword>
<dbReference type="STRING" id="1678637.AC230_26445"/>
<evidence type="ECO:0000313" key="3">
    <source>
        <dbReference type="Proteomes" id="UP000037288"/>
    </source>
</evidence>
<accession>A0A0K9XAJ6</accession>
<protein>
    <recommendedName>
        <fullName evidence="4">DUF4407 domain-containing protein</fullName>
    </recommendedName>
</protein>
<dbReference type="InterPro" id="IPR025519">
    <property type="entry name" value="DUF4407"/>
</dbReference>
<organism evidence="2 3">
    <name type="scientific">Streptomyces caatingaensis</name>
    <dbReference type="NCBI Taxonomy" id="1678637"/>
    <lineage>
        <taxon>Bacteria</taxon>
        <taxon>Bacillati</taxon>
        <taxon>Actinomycetota</taxon>
        <taxon>Actinomycetes</taxon>
        <taxon>Kitasatosporales</taxon>
        <taxon>Streptomycetaceae</taxon>
        <taxon>Streptomyces</taxon>
    </lineage>
</organism>
<keyword evidence="3" id="KW-1185">Reference proteome</keyword>
<evidence type="ECO:0008006" key="4">
    <source>
        <dbReference type="Google" id="ProtNLM"/>
    </source>
</evidence>
<keyword evidence="1" id="KW-1133">Transmembrane helix</keyword>
<dbReference type="Pfam" id="PF14362">
    <property type="entry name" value="DUF4407"/>
    <property type="match status" value="1"/>
</dbReference>
<feature type="transmembrane region" description="Helical" evidence="1">
    <location>
        <begin position="49"/>
        <end position="72"/>
    </location>
</feature>
<keyword evidence="1" id="KW-0472">Membrane</keyword>
<comment type="caution">
    <text evidence="2">The sequence shown here is derived from an EMBL/GenBank/DDBJ whole genome shotgun (WGS) entry which is preliminary data.</text>
</comment>
<dbReference type="OrthoDB" id="3426638at2"/>
<name>A0A0K9XAJ6_9ACTN</name>
<reference evidence="3" key="1">
    <citation type="submission" date="2015-07" db="EMBL/GenBank/DDBJ databases">
        <title>Draft genome sequence of Streptomyces sp. CMAA 1322, a bacterium isolated from Caatinga biome, from dry forest semiarid of Brazil.</title>
        <authorList>
            <person name="Santos S.N."/>
            <person name="Gacesa R."/>
            <person name="Taketani R.G."/>
            <person name="Long P.F."/>
            <person name="Melo I.S."/>
        </authorList>
    </citation>
    <scope>NUCLEOTIDE SEQUENCE [LARGE SCALE GENOMIC DNA]</scope>
    <source>
        <strain evidence="3">CMAA 1322</strain>
    </source>
</reference>
<dbReference type="RefSeq" id="WP_049718755.1">
    <property type="nucleotide sequence ID" value="NZ_LFXA01000017.1"/>
</dbReference>
<feature type="transmembrane region" description="Helical" evidence="1">
    <location>
        <begin position="117"/>
        <end position="137"/>
    </location>
</feature>
<proteinExistence type="predicted"/>
<evidence type="ECO:0000256" key="1">
    <source>
        <dbReference type="SAM" id="Phobius"/>
    </source>
</evidence>
<dbReference type="EMBL" id="LFXA01000017">
    <property type="protein sequence ID" value="KNB50218.1"/>
    <property type="molecule type" value="Genomic_DNA"/>
</dbReference>
<dbReference type="PATRIC" id="fig|1678637.3.peg.5647"/>
<dbReference type="AlphaFoldDB" id="A0A0K9XAJ6"/>
<dbReference type="Proteomes" id="UP000037288">
    <property type="component" value="Unassembled WGS sequence"/>
</dbReference>